<organism evidence="1">
    <name type="scientific">Clostridium paraputrificum</name>
    <dbReference type="NCBI Taxonomy" id="29363"/>
    <lineage>
        <taxon>Bacteria</taxon>
        <taxon>Bacillati</taxon>
        <taxon>Bacillota</taxon>
        <taxon>Clostridia</taxon>
        <taxon>Eubacteriales</taxon>
        <taxon>Clostridiaceae</taxon>
        <taxon>Clostridium</taxon>
    </lineage>
</organism>
<sequence>MVDALGKTPIGWDPIDTSPEINSRVILQNWKDSNEAARKKTEESRN</sequence>
<protein>
    <submittedName>
        <fullName evidence="1">Uncharacterized protein</fullName>
    </submittedName>
</protein>
<reference evidence="1" key="1">
    <citation type="submission" date="2019-11" db="EMBL/GenBank/DDBJ databases">
        <authorList>
            <person name="Feng L."/>
        </authorList>
    </citation>
    <scope>NUCLEOTIDE SEQUENCE</scope>
    <source>
        <strain evidence="1">CParaputrificumLFYP93</strain>
    </source>
</reference>
<accession>A0A6N2Z9K3</accession>
<dbReference type="AlphaFoldDB" id="A0A6N2Z9K3"/>
<name>A0A6N2Z9K3_9CLOT</name>
<proteinExistence type="predicted"/>
<evidence type="ECO:0000313" key="1">
    <source>
        <dbReference type="EMBL" id="VYT74470.1"/>
    </source>
</evidence>
<dbReference type="EMBL" id="CACRTV010000014">
    <property type="protein sequence ID" value="VYT74470.1"/>
    <property type="molecule type" value="Genomic_DNA"/>
</dbReference>
<gene>
    <name evidence="1" type="ORF">CPLFYP93_00494</name>
</gene>